<dbReference type="PROSITE" id="PS51163">
    <property type="entry name" value="YRDC"/>
    <property type="match status" value="1"/>
</dbReference>
<comment type="catalytic activity">
    <reaction evidence="11">
        <text>L-threonine + hydrogencarbonate + ATP = L-threonylcarbamoyladenylate + diphosphate + H2O</text>
        <dbReference type="Rhea" id="RHEA:36407"/>
        <dbReference type="ChEBI" id="CHEBI:15377"/>
        <dbReference type="ChEBI" id="CHEBI:17544"/>
        <dbReference type="ChEBI" id="CHEBI:30616"/>
        <dbReference type="ChEBI" id="CHEBI:33019"/>
        <dbReference type="ChEBI" id="CHEBI:57926"/>
        <dbReference type="ChEBI" id="CHEBI:73682"/>
        <dbReference type="EC" id="2.7.7.87"/>
    </reaction>
</comment>
<comment type="caution">
    <text evidence="14">The sequence shown here is derived from an EMBL/GenBank/DDBJ whole genome shotgun (WGS) entry which is preliminary data.</text>
</comment>
<evidence type="ECO:0000256" key="1">
    <source>
        <dbReference type="ARBA" id="ARBA00004496"/>
    </source>
</evidence>
<comment type="subcellular location">
    <subcellularLocation>
        <location evidence="1">Cytoplasm</location>
    </subcellularLocation>
</comment>
<keyword evidence="15" id="KW-1185">Reference proteome</keyword>
<dbReference type="RefSeq" id="WP_203675771.1">
    <property type="nucleotide sequence ID" value="NZ_BONP01000027.1"/>
</dbReference>
<evidence type="ECO:0000256" key="10">
    <source>
        <dbReference type="ARBA" id="ARBA00029774"/>
    </source>
</evidence>
<evidence type="ECO:0000313" key="15">
    <source>
        <dbReference type="Proteomes" id="UP000614741"/>
    </source>
</evidence>
<dbReference type="Gene3D" id="3.90.870.10">
    <property type="entry name" value="DHBP synthase"/>
    <property type="match status" value="1"/>
</dbReference>
<dbReference type="InterPro" id="IPR017945">
    <property type="entry name" value="DHBP_synth_RibB-like_a/b_dom"/>
</dbReference>
<evidence type="ECO:0000256" key="9">
    <source>
        <dbReference type="ARBA" id="ARBA00022840"/>
    </source>
</evidence>
<keyword evidence="6" id="KW-0819">tRNA processing</keyword>
<keyword evidence="9" id="KW-0067">ATP-binding</keyword>
<evidence type="ECO:0000256" key="8">
    <source>
        <dbReference type="ARBA" id="ARBA00022741"/>
    </source>
</evidence>
<reference evidence="14 15" key="1">
    <citation type="submission" date="2021-01" db="EMBL/GenBank/DDBJ databases">
        <title>Whole genome shotgun sequence of Cellulomonas phragmiteti NBRC 110785.</title>
        <authorList>
            <person name="Komaki H."/>
            <person name="Tamura T."/>
        </authorList>
    </citation>
    <scope>NUCLEOTIDE SEQUENCE [LARGE SCALE GENOMIC DNA]</scope>
    <source>
        <strain evidence="14 15">NBRC 110785</strain>
    </source>
</reference>
<protein>
    <recommendedName>
        <fullName evidence="10">L-threonylcarbamoyladenylate synthase</fullName>
        <ecNumber evidence="3">2.7.7.87</ecNumber>
    </recommendedName>
    <alternativeName>
        <fullName evidence="10">L-threonylcarbamoyladenylate synthase</fullName>
    </alternativeName>
</protein>
<organism evidence="14 15">
    <name type="scientific">Cellulomonas phragmiteti</name>
    <dbReference type="NCBI Taxonomy" id="478780"/>
    <lineage>
        <taxon>Bacteria</taxon>
        <taxon>Bacillati</taxon>
        <taxon>Actinomycetota</taxon>
        <taxon>Actinomycetes</taxon>
        <taxon>Micrococcales</taxon>
        <taxon>Cellulomonadaceae</taxon>
        <taxon>Cellulomonas</taxon>
    </lineage>
</organism>
<evidence type="ECO:0000256" key="7">
    <source>
        <dbReference type="ARBA" id="ARBA00022695"/>
    </source>
</evidence>
<dbReference type="Pfam" id="PF01300">
    <property type="entry name" value="Sua5_yciO_yrdC"/>
    <property type="match status" value="1"/>
</dbReference>
<name>A0ABQ4DQ63_9CELL</name>
<dbReference type="InterPro" id="IPR010923">
    <property type="entry name" value="T(6)A37_SUA5"/>
</dbReference>
<dbReference type="EC" id="2.7.7.87" evidence="3"/>
<dbReference type="PANTHER" id="PTHR17490">
    <property type="entry name" value="SUA5"/>
    <property type="match status" value="1"/>
</dbReference>
<dbReference type="InterPro" id="IPR006070">
    <property type="entry name" value="Sua5-like_dom"/>
</dbReference>
<feature type="compositionally biased region" description="Acidic residues" evidence="12">
    <location>
        <begin position="230"/>
        <end position="241"/>
    </location>
</feature>
<feature type="domain" description="YrdC-like" evidence="13">
    <location>
        <begin position="16"/>
        <end position="201"/>
    </location>
</feature>
<dbReference type="PANTHER" id="PTHR17490:SF16">
    <property type="entry name" value="THREONYLCARBAMOYL-AMP SYNTHASE"/>
    <property type="match status" value="1"/>
</dbReference>
<keyword evidence="5" id="KW-0808">Transferase</keyword>
<feature type="region of interest" description="Disordered" evidence="12">
    <location>
        <begin position="215"/>
        <end position="247"/>
    </location>
</feature>
<evidence type="ECO:0000313" key="14">
    <source>
        <dbReference type="EMBL" id="GIG41486.1"/>
    </source>
</evidence>
<evidence type="ECO:0000256" key="5">
    <source>
        <dbReference type="ARBA" id="ARBA00022679"/>
    </source>
</evidence>
<evidence type="ECO:0000256" key="3">
    <source>
        <dbReference type="ARBA" id="ARBA00012584"/>
    </source>
</evidence>
<sequence length="247" mass="25132">MSLIRIKDATDPATWGPAIDEAVNAVGRGELVVLPTDTVYGIGADAFDPRAVQGLLDAKGRGRQMPPPVLIPDVRTLDGLATDVPDAVRALAEAFWPGGLTVILRAQPSLAWDLGETRGTVALRMPDHPVALALLRRTGPLAVSSANLTGRPAATTAAEAYRQLGAKVPVFLDGGTAPGGVASTIVDATGDVLRVVRLGAIDLAALAAVAPVMAPRPAADAVPPAQPDDAPTDDAPADDAPPEAPAP</sequence>
<keyword evidence="4" id="KW-0963">Cytoplasm</keyword>
<gene>
    <name evidence="14" type="ORF">Cph01nite_32480</name>
</gene>
<evidence type="ECO:0000256" key="6">
    <source>
        <dbReference type="ARBA" id="ARBA00022694"/>
    </source>
</evidence>
<keyword evidence="8" id="KW-0547">Nucleotide-binding</keyword>
<dbReference type="InterPro" id="IPR050156">
    <property type="entry name" value="TC-AMP_synthase_SUA5"/>
</dbReference>
<keyword evidence="7" id="KW-0548">Nucleotidyltransferase</keyword>
<dbReference type="PIRSF" id="PIRSF004930">
    <property type="entry name" value="Tln_factor_SUA5"/>
    <property type="match status" value="1"/>
</dbReference>
<dbReference type="EMBL" id="BONP01000027">
    <property type="protein sequence ID" value="GIG41486.1"/>
    <property type="molecule type" value="Genomic_DNA"/>
</dbReference>
<evidence type="ECO:0000259" key="13">
    <source>
        <dbReference type="PROSITE" id="PS51163"/>
    </source>
</evidence>
<dbReference type="Proteomes" id="UP000614741">
    <property type="component" value="Unassembled WGS sequence"/>
</dbReference>
<accession>A0ABQ4DQ63</accession>
<dbReference type="SUPFAM" id="SSF55821">
    <property type="entry name" value="YrdC/RibB"/>
    <property type="match status" value="1"/>
</dbReference>
<evidence type="ECO:0000256" key="12">
    <source>
        <dbReference type="SAM" id="MobiDB-lite"/>
    </source>
</evidence>
<evidence type="ECO:0000256" key="4">
    <source>
        <dbReference type="ARBA" id="ARBA00022490"/>
    </source>
</evidence>
<dbReference type="NCBIfam" id="TIGR00057">
    <property type="entry name" value="L-threonylcarbamoyladenylate synthase"/>
    <property type="match status" value="1"/>
</dbReference>
<comment type="similarity">
    <text evidence="2">Belongs to the SUA5 family.</text>
</comment>
<evidence type="ECO:0000256" key="11">
    <source>
        <dbReference type="ARBA" id="ARBA00048366"/>
    </source>
</evidence>
<proteinExistence type="inferred from homology"/>
<feature type="compositionally biased region" description="Low complexity" evidence="12">
    <location>
        <begin position="215"/>
        <end position="229"/>
    </location>
</feature>
<evidence type="ECO:0000256" key="2">
    <source>
        <dbReference type="ARBA" id="ARBA00007663"/>
    </source>
</evidence>